<dbReference type="InterPro" id="IPR047650">
    <property type="entry name" value="Transpos_IS110"/>
</dbReference>
<keyword evidence="1" id="KW-0175">Coiled coil</keyword>
<dbReference type="InterPro" id="IPR003346">
    <property type="entry name" value="Transposase_20"/>
</dbReference>
<organism evidence="3 4">
    <name type="scientific">Rhodopirellula maiorica SM1</name>
    <dbReference type="NCBI Taxonomy" id="1265738"/>
    <lineage>
        <taxon>Bacteria</taxon>
        <taxon>Pseudomonadati</taxon>
        <taxon>Planctomycetota</taxon>
        <taxon>Planctomycetia</taxon>
        <taxon>Pirellulales</taxon>
        <taxon>Pirellulaceae</taxon>
        <taxon>Novipirellula</taxon>
    </lineage>
</organism>
<dbReference type="EMBL" id="ANOG01000366">
    <property type="protein sequence ID" value="EMI20481.1"/>
    <property type="molecule type" value="Genomic_DNA"/>
</dbReference>
<evidence type="ECO:0000313" key="4">
    <source>
        <dbReference type="Proteomes" id="UP000011991"/>
    </source>
</evidence>
<dbReference type="RefSeq" id="WP_008695902.1">
    <property type="nucleotide sequence ID" value="NZ_ANOG01000366.1"/>
</dbReference>
<evidence type="ECO:0000259" key="2">
    <source>
        <dbReference type="Pfam" id="PF02371"/>
    </source>
</evidence>
<dbReference type="Pfam" id="PF02371">
    <property type="entry name" value="Transposase_20"/>
    <property type="match status" value="1"/>
</dbReference>
<feature type="domain" description="Transposase IS116/IS110/IS902 C-terminal" evidence="2">
    <location>
        <begin position="94"/>
        <end position="167"/>
    </location>
</feature>
<protein>
    <submittedName>
        <fullName evidence="3">Transposase IS116/IS110/IS902 family protein</fullName>
    </submittedName>
</protein>
<gene>
    <name evidence="3" type="ORF">RMSM_02593</name>
</gene>
<keyword evidence="4" id="KW-1185">Reference proteome</keyword>
<dbReference type="GO" id="GO:0004803">
    <property type="term" value="F:transposase activity"/>
    <property type="evidence" value="ECO:0007669"/>
    <property type="project" value="InterPro"/>
</dbReference>
<dbReference type="PANTHER" id="PTHR33055:SF3">
    <property type="entry name" value="PUTATIVE TRANSPOSASE FOR IS117-RELATED"/>
    <property type="match status" value="1"/>
</dbReference>
<name>M5RMQ8_9BACT</name>
<dbReference type="PANTHER" id="PTHR33055">
    <property type="entry name" value="TRANSPOSASE FOR INSERTION SEQUENCE ELEMENT IS1111A"/>
    <property type="match status" value="1"/>
</dbReference>
<proteinExistence type="predicted"/>
<dbReference type="Proteomes" id="UP000011991">
    <property type="component" value="Unassembled WGS sequence"/>
</dbReference>
<feature type="coiled-coil region" evidence="1">
    <location>
        <begin position="62"/>
        <end position="89"/>
    </location>
</feature>
<sequence>MAGGRCCESPARVLKIGRDGICKRLRKESLRCNQRAVDKILSWASQSADTPIQDGALHHAIWTDLEELYQHLNQQITAIERELASVLVQTPYVRLMSIPGINVVSAADLAGEMGPIGGYANANAITGGCGLFPSRHQGNQTDSSGSIIRKANRRLRCALMRIADNLAAHCAYYRGLAEQDFARGVDIRASRVKTAKKFSRLAFACLAGDQPLRHPAFRTPDSILEKLREFHRIHQTPMQQVLADLTRAVEQLPGHTQGHEAIVAASVLRKHSERRRGPVEIGELLTAVLARLGVPQNEINKSNSLEIEERPLARVRIHTAFVGRGIPAFPVHGALTDHHRLIWQGRSSHVLPVWRERDH</sequence>
<reference evidence="3 4" key="1">
    <citation type="journal article" date="2013" name="Mar. Genomics">
        <title>Expression of sulfatases in Rhodopirellula baltica and the diversity of sulfatases in the genus Rhodopirellula.</title>
        <authorList>
            <person name="Wegner C.E."/>
            <person name="Richter-Heitmann T."/>
            <person name="Klindworth A."/>
            <person name="Klockow C."/>
            <person name="Richter M."/>
            <person name="Achstetter T."/>
            <person name="Glockner F.O."/>
            <person name="Harder J."/>
        </authorList>
    </citation>
    <scope>NUCLEOTIDE SEQUENCE [LARGE SCALE GENOMIC DNA]</scope>
    <source>
        <strain evidence="3 4">SM1</strain>
    </source>
</reference>
<dbReference type="GO" id="GO:0003677">
    <property type="term" value="F:DNA binding"/>
    <property type="evidence" value="ECO:0007669"/>
    <property type="project" value="InterPro"/>
</dbReference>
<evidence type="ECO:0000313" key="3">
    <source>
        <dbReference type="EMBL" id="EMI20481.1"/>
    </source>
</evidence>
<dbReference type="AlphaFoldDB" id="M5RMQ8"/>
<dbReference type="GO" id="GO:0006313">
    <property type="term" value="P:DNA transposition"/>
    <property type="evidence" value="ECO:0007669"/>
    <property type="project" value="InterPro"/>
</dbReference>
<accession>M5RMQ8</accession>
<comment type="caution">
    <text evidence="3">The sequence shown here is derived from an EMBL/GenBank/DDBJ whole genome shotgun (WGS) entry which is preliminary data.</text>
</comment>
<evidence type="ECO:0000256" key="1">
    <source>
        <dbReference type="SAM" id="Coils"/>
    </source>
</evidence>
<dbReference type="OrthoDB" id="243269at2"/>
<dbReference type="PATRIC" id="fig|1265738.3.peg.2608"/>